<accession>A0AA39L2Y2</accession>
<reference evidence="1" key="1">
    <citation type="journal article" date="2023" name="bioRxiv">
        <title>Scaffold-level genome assemblies of two parasitoid biocontrol wasps reveal the parthenogenesis mechanism and an associated novel virus.</title>
        <authorList>
            <person name="Inwood S."/>
            <person name="Skelly J."/>
            <person name="Guhlin J."/>
            <person name="Harrop T."/>
            <person name="Goldson S."/>
            <person name="Dearden P."/>
        </authorList>
    </citation>
    <scope>NUCLEOTIDE SEQUENCE</scope>
    <source>
        <strain evidence="1">Lincoln</strain>
        <tissue evidence="1">Whole body</tissue>
    </source>
</reference>
<dbReference type="AlphaFoldDB" id="A0AA39L2Y2"/>
<keyword evidence="2" id="KW-1185">Reference proteome</keyword>
<evidence type="ECO:0000313" key="1">
    <source>
        <dbReference type="EMBL" id="KAK0182982.1"/>
    </source>
</evidence>
<proteinExistence type="predicted"/>
<reference evidence="1" key="2">
    <citation type="submission" date="2023-03" db="EMBL/GenBank/DDBJ databases">
        <authorList>
            <person name="Inwood S.N."/>
            <person name="Skelly J.G."/>
            <person name="Guhlin J."/>
            <person name="Harrop T.W.R."/>
            <person name="Goldson S.G."/>
            <person name="Dearden P.K."/>
        </authorList>
    </citation>
    <scope>NUCLEOTIDE SEQUENCE</scope>
    <source>
        <strain evidence="1">Lincoln</strain>
        <tissue evidence="1">Whole body</tissue>
    </source>
</reference>
<protein>
    <submittedName>
        <fullName evidence="1">Uncharacterized protein</fullName>
    </submittedName>
</protein>
<comment type="caution">
    <text evidence="1">The sequence shown here is derived from an EMBL/GenBank/DDBJ whole genome shotgun (WGS) entry which is preliminary data.</text>
</comment>
<evidence type="ECO:0000313" key="2">
    <source>
        <dbReference type="Proteomes" id="UP001168972"/>
    </source>
</evidence>
<dbReference type="EMBL" id="JAQQBR010000001">
    <property type="protein sequence ID" value="KAK0182982.1"/>
    <property type="molecule type" value="Genomic_DNA"/>
</dbReference>
<gene>
    <name evidence="1" type="ORF">PV327_001061</name>
</gene>
<sequence length="172" mass="19482">MASCEQLDVKLDKKLSFEKCDHDGWKVQNISIVRTADKINFTANIANSTGEKIANTSYEVKIILSGCSENFTCTNFTNLAKEHSDCTGNRTEFEKEKCTVIKIIEDWARESTNLKVSRENKNPRNGCVLYETHLNKSQTTQKPERKINGLINGLLHMTPLSKHDPMHPSLIL</sequence>
<organism evidence="1 2">
    <name type="scientific">Microctonus hyperodae</name>
    <name type="common">Parasitoid wasp</name>
    <dbReference type="NCBI Taxonomy" id="165561"/>
    <lineage>
        <taxon>Eukaryota</taxon>
        <taxon>Metazoa</taxon>
        <taxon>Ecdysozoa</taxon>
        <taxon>Arthropoda</taxon>
        <taxon>Hexapoda</taxon>
        <taxon>Insecta</taxon>
        <taxon>Pterygota</taxon>
        <taxon>Neoptera</taxon>
        <taxon>Endopterygota</taxon>
        <taxon>Hymenoptera</taxon>
        <taxon>Apocrita</taxon>
        <taxon>Ichneumonoidea</taxon>
        <taxon>Braconidae</taxon>
        <taxon>Euphorinae</taxon>
        <taxon>Microctonus</taxon>
    </lineage>
</organism>
<name>A0AA39L2Y2_MICHY</name>
<dbReference type="Proteomes" id="UP001168972">
    <property type="component" value="Unassembled WGS sequence"/>
</dbReference>